<keyword evidence="3 9" id="KW-0863">Zinc-finger</keyword>
<keyword evidence="8" id="KW-0539">Nucleus</keyword>
<dbReference type="Pfam" id="PF03110">
    <property type="entry name" value="SBP"/>
    <property type="match status" value="1"/>
</dbReference>
<sequence>MDSPSMKRARAPNNGAQVPSCLVDGCNSDLSKCREYHRRHKVCELHSKTPRVTVKGQEQRFCQQCSRFHSLEEFDDGKRSCRKRLDGHNRRRRKTQSDPSLISPHSLSSYHVTAGTKFIPFNRPELFQANTLGSCPLARVLKSEDDTMLYSSSSSSSRHQQINFGERTMVFSASSPHGYRSEFQFSFVQDDNKDLKVGSSMRGASIDPNPMSGNNNGCSSQKRLPSCLVAPISSSGRALSLLSSPPPDVAASTQASSHHSGVGHMMPFELLEASHSSMPTLHYDQAGASSSFLAVPGGSLHGMLGGGHDGSSASGFQSHHHTPSFSWE</sequence>
<feature type="region of interest" description="Disordered" evidence="10">
    <location>
        <begin position="80"/>
        <end position="106"/>
    </location>
</feature>
<organism evidence="12 13">
    <name type="scientific">Trapa natans</name>
    <name type="common">Water chestnut</name>
    <dbReference type="NCBI Taxonomy" id="22666"/>
    <lineage>
        <taxon>Eukaryota</taxon>
        <taxon>Viridiplantae</taxon>
        <taxon>Streptophyta</taxon>
        <taxon>Embryophyta</taxon>
        <taxon>Tracheophyta</taxon>
        <taxon>Spermatophyta</taxon>
        <taxon>Magnoliopsida</taxon>
        <taxon>eudicotyledons</taxon>
        <taxon>Gunneridae</taxon>
        <taxon>Pentapetalae</taxon>
        <taxon>rosids</taxon>
        <taxon>malvids</taxon>
        <taxon>Myrtales</taxon>
        <taxon>Lythraceae</taxon>
        <taxon>Trapa</taxon>
    </lineage>
</organism>
<feature type="compositionally biased region" description="Polar residues" evidence="10">
    <location>
        <begin position="97"/>
        <end position="106"/>
    </location>
</feature>
<dbReference type="GO" id="GO:0003677">
    <property type="term" value="F:DNA binding"/>
    <property type="evidence" value="ECO:0007669"/>
    <property type="project" value="UniProtKB-KW"/>
</dbReference>
<comment type="caution">
    <text evidence="12">The sequence shown here is derived from an EMBL/GenBank/DDBJ whole genome shotgun (WGS) entry which is preliminary data.</text>
</comment>
<reference evidence="12 13" key="1">
    <citation type="journal article" date="2023" name="Hortic Res">
        <title>Pangenome of water caltrop reveals structural variations and asymmetric subgenome divergence after allopolyploidization.</title>
        <authorList>
            <person name="Zhang X."/>
            <person name="Chen Y."/>
            <person name="Wang L."/>
            <person name="Yuan Y."/>
            <person name="Fang M."/>
            <person name="Shi L."/>
            <person name="Lu R."/>
            <person name="Comes H.P."/>
            <person name="Ma Y."/>
            <person name="Chen Y."/>
            <person name="Huang G."/>
            <person name="Zhou Y."/>
            <person name="Zheng Z."/>
            <person name="Qiu Y."/>
        </authorList>
    </citation>
    <scope>NUCLEOTIDE SEQUENCE [LARGE SCALE GENOMIC DNA]</scope>
    <source>
        <strain evidence="12">F231</strain>
    </source>
</reference>
<keyword evidence="6" id="KW-0238">DNA-binding</keyword>
<evidence type="ECO:0000313" key="12">
    <source>
        <dbReference type="EMBL" id="KAK4765010.1"/>
    </source>
</evidence>
<evidence type="ECO:0000256" key="4">
    <source>
        <dbReference type="ARBA" id="ARBA00022833"/>
    </source>
</evidence>
<evidence type="ECO:0000313" key="13">
    <source>
        <dbReference type="Proteomes" id="UP001346149"/>
    </source>
</evidence>
<keyword evidence="4" id="KW-0862">Zinc</keyword>
<dbReference type="PROSITE" id="PS51141">
    <property type="entry name" value="ZF_SBP"/>
    <property type="match status" value="1"/>
</dbReference>
<dbReference type="SUPFAM" id="SSF103612">
    <property type="entry name" value="SBT domain"/>
    <property type="match status" value="1"/>
</dbReference>
<dbReference type="AlphaFoldDB" id="A0AAN7KL41"/>
<dbReference type="PANTHER" id="PTHR31251:SF208">
    <property type="entry name" value="SQUAMOSA PROMOTER-BINDING-LIKE PROTEIN 18"/>
    <property type="match status" value="1"/>
</dbReference>
<dbReference type="Proteomes" id="UP001346149">
    <property type="component" value="Unassembled WGS sequence"/>
</dbReference>
<name>A0AAN7KL41_TRANT</name>
<comment type="subcellular location">
    <subcellularLocation>
        <location evidence="1">Nucleus</location>
    </subcellularLocation>
</comment>
<accession>A0AAN7KL41</accession>
<evidence type="ECO:0000256" key="2">
    <source>
        <dbReference type="ARBA" id="ARBA00022723"/>
    </source>
</evidence>
<gene>
    <name evidence="12" type="ORF">SAY86_026100</name>
</gene>
<keyword evidence="5" id="KW-0805">Transcription regulation</keyword>
<evidence type="ECO:0000256" key="5">
    <source>
        <dbReference type="ARBA" id="ARBA00023015"/>
    </source>
</evidence>
<dbReference type="GO" id="GO:0005634">
    <property type="term" value="C:nucleus"/>
    <property type="evidence" value="ECO:0007669"/>
    <property type="project" value="UniProtKB-SubCell"/>
</dbReference>
<evidence type="ECO:0000256" key="1">
    <source>
        <dbReference type="ARBA" id="ARBA00004123"/>
    </source>
</evidence>
<dbReference type="EMBL" id="JAXQNO010000023">
    <property type="protein sequence ID" value="KAK4765010.1"/>
    <property type="molecule type" value="Genomic_DNA"/>
</dbReference>
<evidence type="ECO:0000256" key="9">
    <source>
        <dbReference type="PROSITE-ProRule" id="PRU00470"/>
    </source>
</evidence>
<dbReference type="Gene3D" id="4.10.1100.10">
    <property type="entry name" value="Transcription factor, SBP-box domain"/>
    <property type="match status" value="1"/>
</dbReference>
<feature type="region of interest" description="Disordered" evidence="10">
    <location>
        <begin position="304"/>
        <end position="328"/>
    </location>
</feature>
<evidence type="ECO:0000256" key="6">
    <source>
        <dbReference type="ARBA" id="ARBA00023125"/>
    </source>
</evidence>
<dbReference type="InterPro" id="IPR004333">
    <property type="entry name" value="SBP_dom"/>
</dbReference>
<dbReference type="GO" id="GO:0008270">
    <property type="term" value="F:zinc ion binding"/>
    <property type="evidence" value="ECO:0007669"/>
    <property type="project" value="UniProtKB-KW"/>
</dbReference>
<dbReference type="PANTHER" id="PTHR31251">
    <property type="entry name" value="SQUAMOSA PROMOTER-BINDING-LIKE PROTEIN 4"/>
    <property type="match status" value="1"/>
</dbReference>
<feature type="region of interest" description="Disordered" evidence="10">
    <location>
        <begin position="239"/>
        <end position="261"/>
    </location>
</feature>
<evidence type="ECO:0000256" key="3">
    <source>
        <dbReference type="ARBA" id="ARBA00022771"/>
    </source>
</evidence>
<feature type="domain" description="SBP-type" evidence="11">
    <location>
        <begin position="18"/>
        <end position="95"/>
    </location>
</feature>
<keyword evidence="7" id="KW-0804">Transcription</keyword>
<evidence type="ECO:0000256" key="7">
    <source>
        <dbReference type="ARBA" id="ARBA00023163"/>
    </source>
</evidence>
<evidence type="ECO:0000256" key="8">
    <source>
        <dbReference type="ARBA" id="ARBA00023242"/>
    </source>
</evidence>
<dbReference type="InterPro" id="IPR036893">
    <property type="entry name" value="SBP_sf"/>
</dbReference>
<keyword evidence="13" id="KW-1185">Reference proteome</keyword>
<dbReference type="InterPro" id="IPR044817">
    <property type="entry name" value="SBP-like"/>
</dbReference>
<evidence type="ECO:0000256" key="10">
    <source>
        <dbReference type="SAM" id="MobiDB-lite"/>
    </source>
</evidence>
<protein>
    <recommendedName>
        <fullName evidence="11">SBP-type domain-containing protein</fullName>
    </recommendedName>
</protein>
<keyword evidence="2" id="KW-0479">Metal-binding</keyword>
<feature type="compositionally biased region" description="Polar residues" evidence="10">
    <location>
        <begin position="313"/>
        <end position="328"/>
    </location>
</feature>
<dbReference type="FunFam" id="4.10.1100.10:FF:000001">
    <property type="entry name" value="Squamosa promoter-binding-like protein 14"/>
    <property type="match status" value="1"/>
</dbReference>
<proteinExistence type="predicted"/>
<evidence type="ECO:0000259" key="11">
    <source>
        <dbReference type="PROSITE" id="PS51141"/>
    </source>
</evidence>